<dbReference type="Proteomes" id="UP000824890">
    <property type="component" value="Unassembled WGS sequence"/>
</dbReference>
<proteinExistence type="predicted"/>
<dbReference type="EMBL" id="JAGKQM010000004">
    <property type="protein sequence ID" value="KAH0929447.1"/>
    <property type="molecule type" value="Genomic_DNA"/>
</dbReference>
<sequence length="409" mass="46146">MAMKSVRLTVKSTFVSVKFPVSDSSIDCGLPMKNMCVLILVYAYLLVNRMIGIGLGERLITMLLHVNTFFKVFKCRVHFDSKNIIDNSLENMLGTPTDVANVYVLTIPPNRVAMFHRAPRLHQEFSLTRMCLRQLITSLSMCWLRSEDPYVASMFIALEVTKVETLTIGNLFNCLPFITMDPHHEMATPQWLLDTIGQTHNVKVKVSDRSFTEKYHNCFKGCMSSSLARCKNHLCRSVTADIKGEKLPGPIVTCNSSFGETFYIGSSSGGSVPTNDSEVEHKVSPDNIHRSDYLYKGTALHLAAQIAILDVAGYCFPSVYQCLNCWSPLTDNKSLVAGFDQKLKMSFNHKVIFRASYGGTTHKETLQLLMNLGTYVARFTVERWNHNRSYRLLSYYPIDAEILKGEAKL</sequence>
<organism evidence="1 2">
    <name type="scientific">Brassica napus</name>
    <name type="common">Rape</name>
    <dbReference type="NCBI Taxonomy" id="3708"/>
    <lineage>
        <taxon>Eukaryota</taxon>
        <taxon>Viridiplantae</taxon>
        <taxon>Streptophyta</taxon>
        <taxon>Embryophyta</taxon>
        <taxon>Tracheophyta</taxon>
        <taxon>Spermatophyta</taxon>
        <taxon>Magnoliopsida</taxon>
        <taxon>eudicotyledons</taxon>
        <taxon>Gunneridae</taxon>
        <taxon>Pentapetalae</taxon>
        <taxon>rosids</taxon>
        <taxon>malvids</taxon>
        <taxon>Brassicales</taxon>
        <taxon>Brassicaceae</taxon>
        <taxon>Brassiceae</taxon>
        <taxon>Brassica</taxon>
    </lineage>
</organism>
<reference evidence="1 2" key="1">
    <citation type="submission" date="2021-05" db="EMBL/GenBank/DDBJ databases">
        <title>Genome Assembly of Synthetic Allotetraploid Brassica napus Reveals Homoeologous Exchanges between Subgenomes.</title>
        <authorList>
            <person name="Davis J.T."/>
        </authorList>
    </citation>
    <scope>NUCLEOTIDE SEQUENCE [LARGE SCALE GENOMIC DNA]</scope>
    <source>
        <strain evidence="2">cv. Da-Ae</strain>
        <tissue evidence="1">Seedling</tissue>
    </source>
</reference>
<evidence type="ECO:0000313" key="1">
    <source>
        <dbReference type="EMBL" id="KAH0929447.1"/>
    </source>
</evidence>
<name>A0ABQ8DJC3_BRANA</name>
<comment type="caution">
    <text evidence="1">The sequence shown here is derived from an EMBL/GenBank/DDBJ whole genome shotgun (WGS) entry which is preliminary data.</text>
</comment>
<gene>
    <name evidence="1" type="ORF">HID58_015174</name>
</gene>
<keyword evidence="2" id="KW-1185">Reference proteome</keyword>
<protein>
    <submittedName>
        <fullName evidence="1">Uncharacterized protein</fullName>
    </submittedName>
</protein>
<accession>A0ABQ8DJC3</accession>
<evidence type="ECO:0000313" key="2">
    <source>
        <dbReference type="Proteomes" id="UP000824890"/>
    </source>
</evidence>